<sequence length="175" mass="18859">LSELAEQETDRLRWNVEAMASLDFIFARAKLSRSYEGVAPTLTDRPSVKLTDARHPLLGTDCIPLNVEIGRDFRQIIITGPNTGGKTVTLKTIGLLTLMVQAGLMIPAGKGCEFGVFAHIMADVGDGQSIEQSLSTFSAHMESLREMLMTANGRTLILLDELAAGTNPDEGIALS</sequence>
<dbReference type="EMBL" id="JAHZIK010003100">
    <property type="protein sequence ID" value="MBW7461607.1"/>
    <property type="molecule type" value="Genomic_DNA"/>
</dbReference>
<dbReference type="PANTHER" id="PTHR11361">
    <property type="entry name" value="DNA MISMATCH REPAIR PROTEIN MUTS FAMILY MEMBER"/>
    <property type="match status" value="1"/>
</dbReference>
<feature type="domain" description="DNA mismatch repair proteins mutS family" evidence="4">
    <location>
        <begin position="155"/>
        <end position="171"/>
    </location>
</feature>
<evidence type="ECO:0000313" key="6">
    <source>
        <dbReference type="Proteomes" id="UP001519887"/>
    </source>
</evidence>
<dbReference type="InterPro" id="IPR045076">
    <property type="entry name" value="MutS"/>
</dbReference>
<feature type="non-terminal residue" evidence="5">
    <location>
        <position position="175"/>
    </location>
</feature>
<dbReference type="SUPFAM" id="SSF52540">
    <property type="entry name" value="P-loop containing nucleoside triphosphate hydrolases"/>
    <property type="match status" value="1"/>
</dbReference>
<gene>
    <name evidence="5" type="ORF">K0U00_46870</name>
</gene>
<dbReference type="Proteomes" id="UP001519887">
    <property type="component" value="Unassembled WGS sequence"/>
</dbReference>
<evidence type="ECO:0000256" key="1">
    <source>
        <dbReference type="ARBA" id="ARBA00022741"/>
    </source>
</evidence>
<dbReference type="SMART" id="SM00534">
    <property type="entry name" value="MUTSac"/>
    <property type="match status" value="1"/>
</dbReference>
<evidence type="ECO:0000256" key="2">
    <source>
        <dbReference type="ARBA" id="ARBA00022840"/>
    </source>
</evidence>
<feature type="non-terminal residue" evidence="5">
    <location>
        <position position="1"/>
    </location>
</feature>
<reference evidence="5 6" key="1">
    <citation type="submission" date="2021-07" db="EMBL/GenBank/DDBJ databases">
        <title>Paenibacillus radiodurans sp. nov., isolated from the southeastern edge of Tengger Desert.</title>
        <authorList>
            <person name="Zhang G."/>
        </authorList>
    </citation>
    <scope>NUCLEOTIDE SEQUENCE [LARGE SCALE GENOMIC DNA]</scope>
    <source>
        <strain evidence="5 6">CCM 7311</strain>
    </source>
</reference>
<name>A0ABS7CLB8_9BACL</name>
<dbReference type="PROSITE" id="PS00486">
    <property type="entry name" value="DNA_MISMATCH_REPAIR_2"/>
    <property type="match status" value="1"/>
</dbReference>
<dbReference type="InterPro" id="IPR027417">
    <property type="entry name" value="P-loop_NTPase"/>
</dbReference>
<keyword evidence="2" id="KW-0067">ATP-binding</keyword>
<dbReference type="InterPro" id="IPR000432">
    <property type="entry name" value="DNA_mismatch_repair_MutS_C"/>
</dbReference>
<keyword evidence="6" id="KW-1185">Reference proteome</keyword>
<proteinExistence type="predicted"/>
<comment type="caution">
    <text evidence="5">The sequence shown here is derived from an EMBL/GenBank/DDBJ whole genome shotgun (WGS) entry which is preliminary data.</text>
</comment>
<dbReference type="Gene3D" id="3.40.50.300">
    <property type="entry name" value="P-loop containing nucleotide triphosphate hydrolases"/>
    <property type="match status" value="1"/>
</dbReference>
<dbReference type="PANTHER" id="PTHR11361:SF14">
    <property type="entry name" value="DNA MISMATCH REPAIR PROTEIN MUTS, TYPE 2"/>
    <property type="match status" value="1"/>
</dbReference>
<keyword evidence="3" id="KW-0238">DNA-binding</keyword>
<protein>
    <submittedName>
        <fullName evidence="5">DNA mismatch repair protein MutS</fullName>
    </submittedName>
</protein>
<organism evidence="5 6">
    <name type="scientific">Paenibacillus sepulcri</name>
    <dbReference type="NCBI Taxonomy" id="359917"/>
    <lineage>
        <taxon>Bacteria</taxon>
        <taxon>Bacillati</taxon>
        <taxon>Bacillota</taxon>
        <taxon>Bacilli</taxon>
        <taxon>Bacillales</taxon>
        <taxon>Paenibacillaceae</taxon>
        <taxon>Paenibacillus</taxon>
    </lineage>
</organism>
<evidence type="ECO:0000256" key="3">
    <source>
        <dbReference type="ARBA" id="ARBA00023125"/>
    </source>
</evidence>
<dbReference type="Pfam" id="PF00488">
    <property type="entry name" value="MutS_V"/>
    <property type="match status" value="1"/>
</dbReference>
<keyword evidence="1" id="KW-0547">Nucleotide-binding</keyword>
<evidence type="ECO:0000313" key="5">
    <source>
        <dbReference type="EMBL" id="MBW7461607.1"/>
    </source>
</evidence>
<evidence type="ECO:0000259" key="4">
    <source>
        <dbReference type="PROSITE" id="PS00486"/>
    </source>
</evidence>
<accession>A0ABS7CLB8</accession>